<feature type="transmembrane region" description="Helical" evidence="5">
    <location>
        <begin position="12"/>
        <end position="35"/>
    </location>
</feature>
<keyword evidence="3 5" id="KW-1133">Transmembrane helix</keyword>
<evidence type="ECO:0000313" key="7">
    <source>
        <dbReference type="EMBL" id="KAJ7369435.1"/>
    </source>
</evidence>
<dbReference type="OrthoDB" id="6019524at2759"/>
<dbReference type="InterPro" id="IPR028798">
    <property type="entry name" value="TPC2"/>
</dbReference>
<dbReference type="SUPFAM" id="SSF81324">
    <property type="entry name" value="Voltage-gated potassium channels"/>
    <property type="match status" value="1"/>
</dbReference>
<dbReference type="GO" id="GO:0097682">
    <property type="term" value="F:intracellularly phosphatidylinositol-3,5-bisphosphate-gated monatomic cation channel activity"/>
    <property type="evidence" value="ECO:0007669"/>
    <property type="project" value="TreeGrafter"/>
</dbReference>
<protein>
    <submittedName>
        <fullName evidence="7">Two pore calcium channel protein 2</fullName>
    </submittedName>
</protein>
<evidence type="ECO:0000256" key="4">
    <source>
        <dbReference type="ARBA" id="ARBA00023136"/>
    </source>
</evidence>
<accession>A0A9X0CN49</accession>
<keyword evidence="8" id="KW-1185">Reference proteome</keyword>
<feature type="domain" description="Ion transport" evidence="6">
    <location>
        <begin position="37"/>
        <end position="145"/>
    </location>
</feature>
<dbReference type="PANTHER" id="PTHR46768">
    <property type="entry name" value="TWO PORE CALCIUM CHANNEL PROTEIN 2"/>
    <property type="match status" value="1"/>
</dbReference>
<evidence type="ECO:0000256" key="1">
    <source>
        <dbReference type="ARBA" id="ARBA00004141"/>
    </source>
</evidence>
<feature type="non-terminal residue" evidence="7">
    <location>
        <position position="1"/>
    </location>
</feature>
<sequence>MYRWYYSKPVRWGYNLIIFFYLMLAFVEKPSSLTLSPDPRFRGKRPDPPCGVTESLEIIFLVCFVCDLVVKSHVLGRQQVIKNRWLMSYCLVLIISFIDVVVTISTGCNQRIRIHRLLRPFFLLQNSSLMKKLLRAIKRTVPEIL</sequence>
<dbReference type="Proteomes" id="UP001163046">
    <property type="component" value="Unassembled WGS sequence"/>
</dbReference>
<dbReference type="EMBL" id="MU826968">
    <property type="protein sequence ID" value="KAJ7369435.1"/>
    <property type="molecule type" value="Genomic_DNA"/>
</dbReference>
<dbReference type="InterPro" id="IPR027359">
    <property type="entry name" value="Volt_channel_dom_sf"/>
</dbReference>
<dbReference type="InterPro" id="IPR005821">
    <property type="entry name" value="Ion_trans_dom"/>
</dbReference>
<keyword evidence="2 5" id="KW-0812">Transmembrane</keyword>
<comment type="caution">
    <text evidence="7">The sequence shown here is derived from an EMBL/GenBank/DDBJ whole genome shotgun (WGS) entry which is preliminary data.</text>
</comment>
<gene>
    <name evidence="7" type="primary">TPCN2_4</name>
    <name evidence="7" type="ORF">OS493_039009</name>
</gene>
<dbReference type="GO" id="GO:0005765">
    <property type="term" value="C:lysosomal membrane"/>
    <property type="evidence" value="ECO:0007669"/>
    <property type="project" value="InterPro"/>
</dbReference>
<evidence type="ECO:0000313" key="8">
    <source>
        <dbReference type="Proteomes" id="UP001163046"/>
    </source>
</evidence>
<proteinExistence type="predicted"/>
<dbReference type="AlphaFoldDB" id="A0A9X0CN49"/>
<dbReference type="GO" id="GO:0019722">
    <property type="term" value="P:calcium-mediated signaling"/>
    <property type="evidence" value="ECO:0007669"/>
    <property type="project" value="TreeGrafter"/>
</dbReference>
<dbReference type="Gene3D" id="1.20.120.350">
    <property type="entry name" value="Voltage-gated potassium channels. Chain C"/>
    <property type="match status" value="1"/>
</dbReference>
<name>A0A9X0CN49_9CNID</name>
<reference evidence="7" key="1">
    <citation type="submission" date="2023-01" db="EMBL/GenBank/DDBJ databases">
        <title>Genome assembly of the deep-sea coral Lophelia pertusa.</title>
        <authorList>
            <person name="Herrera S."/>
            <person name="Cordes E."/>
        </authorList>
    </citation>
    <scope>NUCLEOTIDE SEQUENCE</scope>
    <source>
        <strain evidence="7">USNM1676648</strain>
        <tissue evidence="7">Polyp</tissue>
    </source>
</reference>
<dbReference type="Pfam" id="PF00520">
    <property type="entry name" value="Ion_trans"/>
    <property type="match status" value="1"/>
</dbReference>
<dbReference type="GO" id="GO:0022832">
    <property type="term" value="F:voltage-gated channel activity"/>
    <property type="evidence" value="ECO:0007669"/>
    <property type="project" value="InterPro"/>
</dbReference>
<organism evidence="7 8">
    <name type="scientific">Desmophyllum pertusum</name>
    <dbReference type="NCBI Taxonomy" id="174260"/>
    <lineage>
        <taxon>Eukaryota</taxon>
        <taxon>Metazoa</taxon>
        <taxon>Cnidaria</taxon>
        <taxon>Anthozoa</taxon>
        <taxon>Hexacorallia</taxon>
        <taxon>Scleractinia</taxon>
        <taxon>Caryophylliina</taxon>
        <taxon>Caryophylliidae</taxon>
        <taxon>Desmophyllum</taxon>
    </lineage>
</organism>
<comment type="subcellular location">
    <subcellularLocation>
        <location evidence="1">Membrane</location>
        <topology evidence="1">Multi-pass membrane protein</topology>
    </subcellularLocation>
</comment>
<evidence type="ECO:0000256" key="5">
    <source>
        <dbReference type="SAM" id="Phobius"/>
    </source>
</evidence>
<evidence type="ECO:0000256" key="3">
    <source>
        <dbReference type="ARBA" id="ARBA00022989"/>
    </source>
</evidence>
<feature type="transmembrane region" description="Helical" evidence="5">
    <location>
        <begin position="86"/>
        <end position="107"/>
    </location>
</feature>
<keyword evidence="4 5" id="KW-0472">Membrane</keyword>
<dbReference type="GO" id="GO:0075509">
    <property type="term" value="P:endocytosis involved in viral entry into host cell"/>
    <property type="evidence" value="ECO:0007669"/>
    <property type="project" value="TreeGrafter"/>
</dbReference>
<evidence type="ECO:0000259" key="6">
    <source>
        <dbReference type="Pfam" id="PF00520"/>
    </source>
</evidence>
<dbReference type="PANTHER" id="PTHR46768:SF1">
    <property type="entry name" value="TWO PORE CHANNEL PROTEIN 2"/>
    <property type="match status" value="1"/>
</dbReference>
<evidence type="ECO:0000256" key="2">
    <source>
        <dbReference type="ARBA" id="ARBA00022692"/>
    </source>
</evidence>
<dbReference type="GO" id="GO:0015280">
    <property type="term" value="F:ligand-gated sodium channel activity"/>
    <property type="evidence" value="ECO:0007669"/>
    <property type="project" value="TreeGrafter"/>
</dbReference>